<proteinExistence type="predicted"/>
<evidence type="ECO:0000313" key="2">
    <source>
        <dbReference type="Proteomes" id="UP000265520"/>
    </source>
</evidence>
<dbReference type="Proteomes" id="UP000265520">
    <property type="component" value="Unassembled WGS sequence"/>
</dbReference>
<evidence type="ECO:0000313" key="1">
    <source>
        <dbReference type="EMBL" id="MCI83988.1"/>
    </source>
</evidence>
<comment type="caution">
    <text evidence="1">The sequence shown here is derived from an EMBL/GenBank/DDBJ whole genome shotgun (WGS) entry which is preliminary data.</text>
</comment>
<organism evidence="1 2">
    <name type="scientific">Trifolium medium</name>
    <dbReference type="NCBI Taxonomy" id="97028"/>
    <lineage>
        <taxon>Eukaryota</taxon>
        <taxon>Viridiplantae</taxon>
        <taxon>Streptophyta</taxon>
        <taxon>Embryophyta</taxon>
        <taxon>Tracheophyta</taxon>
        <taxon>Spermatophyta</taxon>
        <taxon>Magnoliopsida</taxon>
        <taxon>eudicotyledons</taxon>
        <taxon>Gunneridae</taxon>
        <taxon>Pentapetalae</taxon>
        <taxon>rosids</taxon>
        <taxon>fabids</taxon>
        <taxon>Fabales</taxon>
        <taxon>Fabaceae</taxon>
        <taxon>Papilionoideae</taxon>
        <taxon>50 kb inversion clade</taxon>
        <taxon>NPAAA clade</taxon>
        <taxon>Hologalegina</taxon>
        <taxon>IRL clade</taxon>
        <taxon>Trifolieae</taxon>
        <taxon>Trifolium</taxon>
    </lineage>
</organism>
<feature type="non-terminal residue" evidence="1">
    <location>
        <position position="1"/>
    </location>
</feature>
<accession>A0A392V6N3</accession>
<name>A0A392V6N3_9FABA</name>
<feature type="non-terminal residue" evidence="1">
    <location>
        <position position="54"/>
    </location>
</feature>
<sequence>TDAAVQEETSTETTKVTELLRRLDTVRDLLKDLMISDDVPTDSRVYQVLEDVVK</sequence>
<protein>
    <submittedName>
        <fullName evidence="1">Uncharacterized protein</fullName>
    </submittedName>
</protein>
<reference evidence="1 2" key="1">
    <citation type="journal article" date="2018" name="Front. Plant Sci.">
        <title>Red Clover (Trifolium pratense) and Zigzag Clover (T. medium) - A Picture of Genomic Similarities and Differences.</title>
        <authorList>
            <person name="Dluhosova J."/>
            <person name="Istvanek J."/>
            <person name="Nedelnik J."/>
            <person name="Repkova J."/>
        </authorList>
    </citation>
    <scope>NUCLEOTIDE SEQUENCE [LARGE SCALE GENOMIC DNA]</scope>
    <source>
        <strain evidence="2">cv. 10/8</strain>
        <tissue evidence="1">Leaf</tissue>
    </source>
</reference>
<dbReference type="AlphaFoldDB" id="A0A392V6N3"/>
<keyword evidence="2" id="KW-1185">Reference proteome</keyword>
<dbReference type="EMBL" id="LXQA011080148">
    <property type="protein sequence ID" value="MCI83988.1"/>
    <property type="molecule type" value="Genomic_DNA"/>
</dbReference>